<reference evidence="3 4" key="1">
    <citation type="submission" date="2014-05" db="EMBL/GenBank/DDBJ databases">
        <title>Draft genome sequence of a rare smut relative, Tilletiaria anomala UBC 951.</title>
        <authorList>
            <consortium name="DOE Joint Genome Institute"/>
            <person name="Toome M."/>
            <person name="Kuo A."/>
            <person name="Henrissat B."/>
            <person name="Lipzen A."/>
            <person name="Tritt A."/>
            <person name="Yoshinaga Y."/>
            <person name="Zane M."/>
            <person name="Barry K."/>
            <person name="Grigoriev I.V."/>
            <person name="Spatafora J.W."/>
            <person name="Aimea M.C."/>
        </authorList>
    </citation>
    <scope>NUCLEOTIDE SEQUENCE [LARGE SCALE GENOMIC DNA]</scope>
    <source>
        <strain evidence="3 4">UBC 951</strain>
    </source>
</reference>
<dbReference type="InterPro" id="IPR003697">
    <property type="entry name" value="Maf-like"/>
</dbReference>
<proteinExistence type="inferred from homology"/>
<accession>A0A066VT84</accession>
<dbReference type="SUPFAM" id="SSF52972">
    <property type="entry name" value="ITPase-like"/>
    <property type="match status" value="1"/>
</dbReference>
<dbReference type="HOGENOM" id="CLU_040416_0_2_1"/>
<dbReference type="AlphaFoldDB" id="A0A066VT84"/>
<gene>
    <name evidence="3" type="ORF">K437DRAFT_290898</name>
</gene>
<comment type="cofactor">
    <cofactor evidence="1">
        <name>a divalent metal cation</name>
        <dbReference type="ChEBI" id="CHEBI:60240"/>
    </cofactor>
</comment>
<dbReference type="EMBL" id="JMSN01000047">
    <property type="protein sequence ID" value="KDN44912.1"/>
    <property type="molecule type" value="Genomic_DNA"/>
</dbReference>
<dbReference type="OrthoDB" id="10267058at2759"/>
<evidence type="ECO:0000313" key="4">
    <source>
        <dbReference type="Proteomes" id="UP000027361"/>
    </source>
</evidence>
<dbReference type="PANTHER" id="PTHR43213">
    <property type="entry name" value="BIFUNCTIONAL DTTP/UTP PYROPHOSPHATASE/METHYLTRANSFERASE PROTEIN-RELATED"/>
    <property type="match status" value="1"/>
</dbReference>
<comment type="caution">
    <text evidence="3">The sequence shown here is derived from an EMBL/GenBank/DDBJ whole genome shotgun (WGS) entry which is preliminary data.</text>
</comment>
<evidence type="ECO:0000256" key="2">
    <source>
        <dbReference type="ARBA" id="ARBA00022801"/>
    </source>
</evidence>
<protein>
    <submittedName>
        <fullName evidence="3">Maf-domain-containing protein</fullName>
    </submittedName>
</protein>
<dbReference type="FunCoup" id="A0A066VT84">
    <property type="interactions" value="41"/>
</dbReference>
<organism evidence="3 4">
    <name type="scientific">Tilletiaria anomala (strain ATCC 24038 / CBS 436.72 / UBC 951)</name>
    <dbReference type="NCBI Taxonomy" id="1037660"/>
    <lineage>
        <taxon>Eukaryota</taxon>
        <taxon>Fungi</taxon>
        <taxon>Dikarya</taxon>
        <taxon>Basidiomycota</taxon>
        <taxon>Ustilaginomycotina</taxon>
        <taxon>Exobasidiomycetes</taxon>
        <taxon>Georgefischeriales</taxon>
        <taxon>Tilletiariaceae</taxon>
        <taxon>Tilletiaria</taxon>
    </lineage>
</organism>
<dbReference type="NCBIfam" id="TIGR00172">
    <property type="entry name" value="maf"/>
    <property type="match status" value="1"/>
</dbReference>
<dbReference type="Gene3D" id="3.90.950.10">
    <property type="match status" value="1"/>
</dbReference>
<dbReference type="Proteomes" id="UP000027361">
    <property type="component" value="Unassembled WGS sequence"/>
</dbReference>
<dbReference type="OMA" id="VIGCDSV"/>
<dbReference type="PANTHER" id="PTHR43213:SF5">
    <property type="entry name" value="BIFUNCTIONAL DTTP_UTP PYROPHOSPHATASE_METHYLTRANSFERASE PROTEIN-RELATED"/>
    <property type="match status" value="1"/>
</dbReference>
<name>A0A066VT84_TILAU</name>
<keyword evidence="2" id="KW-0378">Hydrolase</keyword>
<dbReference type="HAMAP" id="MF_00528">
    <property type="entry name" value="Maf"/>
    <property type="match status" value="1"/>
</dbReference>
<keyword evidence="4" id="KW-1185">Reference proteome</keyword>
<dbReference type="GO" id="GO:0047429">
    <property type="term" value="F:nucleoside triphosphate diphosphatase activity"/>
    <property type="evidence" value="ECO:0007669"/>
    <property type="project" value="InterPro"/>
</dbReference>
<evidence type="ECO:0000256" key="1">
    <source>
        <dbReference type="ARBA" id="ARBA00001968"/>
    </source>
</evidence>
<dbReference type="CDD" id="cd00555">
    <property type="entry name" value="Maf"/>
    <property type="match status" value="1"/>
</dbReference>
<evidence type="ECO:0000313" key="3">
    <source>
        <dbReference type="EMBL" id="KDN44912.1"/>
    </source>
</evidence>
<dbReference type="RefSeq" id="XP_013242979.1">
    <property type="nucleotide sequence ID" value="XM_013387525.1"/>
</dbReference>
<dbReference type="GeneID" id="25267040"/>
<dbReference type="InParanoid" id="A0A066VT84"/>
<dbReference type="Pfam" id="PF02545">
    <property type="entry name" value="Maf"/>
    <property type="match status" value="1"/>
</dbReference>
<dbReference type="STRING" id="1037660.A0A066VT84"/>
<dbReference type="InterPro" id="IPR029001">
    <property type="entry name" value="ITPase-like_fam"/>
</dbReference>
<sequence length="253" mass="27287">MLTQVALQLPGDTACNSENFSRLRAMQASSSVSATALPIPAFNKLTGKRVVLASASPRRAQLLAAVGLTPEIVPSTFEENLPKSEFRDDAAYEYPVETAASKGIEVYHRLSQDVNPPDFVIAADTIVLKDGEILEKPIDKNDALRMLQDLNDGKCEVVTGVALVHPILTAPGYVVRRLTEKATVHFGHSSLELLTAYAESGEGLDRAGAFAIQGLGGLFVRAIEGDWNTVVGFPIYSFFAFLHELAEDGELDV</sequence>